<dbReference type="OrthoDB" id="9808669at2"/>
<comment type="catalytic activity">
    <reaction evidence="11">
        <text>a fatty acyl-[ACP] + malonyl-[ACP] + H(+) = a 3-oxoacyl-[ACP] + holo-[ACP] + CO2</text>
        <dbReference type="Rhea" id="RHEA:22836"/>
        <dbReference type="Rhea" id="RHEA-COMP:9623"/>
        <dbReference type="Rhea" id="RHEA-COMP:9685"/>
        <dbReference type="Rhea" id="RHEA-COMP:9916"/>
        <dbReference type="Rhea" id="RHEA-COMP:14125"/>
        <dbReference type="ChEBI" id="CHEBI:15378"/>
        <dbReference type="ChEBI" id="CHEBI:16526"/>
        <dbReference type="ChEBI" id="CHEBI:64479"/>
        <dbReference type="ChEBI" id="CHEBI:78449"/>
        <dbReference type="ChEBI" id="CHEBI:78776"/>
        <dbReference type="ChEBI" id="CHEBI:138651"/>
    </reaction>
</comment>
<comment type="function">
    <text evidence="11">Involved in the type II fatty acid elongation cycle. Catalyzes the elongation of a wide range of acyl-ACP by the addition of two carbons from malonyl-ACP to an acyl acceptor. Can efficiently catalyze the conversion of palmitoleoyl-ACP (cis-hexadec-9-enoyl-ACP) to cis-vaccenoyl-ACP (cis-octadec-11-enoyl-ACP), an essential step in the thermal regulation of fatty acid composition.</text>
</comment>
<dbReference type="NCBIfam" id="NF005589">
    <property type="entry name" value="PRK07314.1"/>
    <property type="match status" value="1"/>
</dbReference>
<sequence length="429" mass="44620">MSKRRVVVTGLGLVTPLGCGLETVWSRLIQGQSGLARIEHFEVEDLPCKIAGIVPRVDGRNGGGPDVEGSFDPDAVLPAREQKRIDEFILYAIAAADEALKHSGWEAKDEAAKERAGVLIGSGIGGLQTIYEASITLHERGPRKLSPFVIPAMLINLASGQVSIRHGLKGPNHAVVTACSTGAHAIGDAARLIAYGDADMMVAGGAEAAITRLGYGGFAAARALSTGFNDDPKAASRPYDKDRDGFVMGEGAGVVILEDYESARARGATIYAEVAGYGLSGDAYHITAPAEDGDGGYRSMKMALGNAGLSGKDVDYVNAHGTSTPKGDEIELRAVERLFGEGAQDLVMSSTKSAIGHLLGAAGAVEAIFSILAMRDGVCPPTLNLDNPSVETPINLAAKKAVKKTVDIALSNSFGFGGTNASVVFRRAD</sequence>
<dbReference type="InterPro" id="IPR014030">
    <property type="entry name" value="Ketoacyl_synth_N"/>
</dbReference>
<comment type="pathway">
    <text evidence="1 11">Lipid metabolism; fatty acid biosynthesis.</text>
</comment>
<feature type="active site" description="For beta-ketoacyl synthase activity" evidence="12">
    <location>
        <position position="179"/>
    </location>
</feature>
<dbReference type="UniPathway" id="UPA00094"/>
<dbReference type="Gene3D" id="3.40.47.10">
    <property type="match status" value="2"/>
</dbReference>
<dbReference type="InterPro" id="IPR017568">
    <property type="entry name" value="3-oxoacyl-ACP_synth-2"/>
</dbReference>
<comment type="catalytic activity">
    <reaction evidence="11">
        <text>(9Z)-hexadecenoyl-[ACP] + malonyl-[ACP] + H(+) = 3-oxo-(11Z)-octadecenoyl-[ACP] + holo-[ACP] + CO2</text>
        <dbReference type="Rhea" id="RHEA:55040"/>
        <dbReference type="Rhea" id="RHEA-COMP:9623"/>
        <dbReference type="Rhea" id="RHEA-COMP:9685"/>
        <dbReference type="Rhea" id="RHEA-COMP:10800"/>
        <dbReference type="Rhea" id="RHEA-COMP:14074"/>
        <dbReference type="ChEBI" id="CHEBI:15378"/>
        <dbReference type="ChEBI" id="CHEBI:16526"/>
        <dbReference type="ChEBI" id="CHEBI:64479"/>
        <dbReference type="ChEBI" id="CHEBI:78449"/>
        <dbReference type="ChEBI" id="CHEBI:83989"/>
        <dbReference type="ChEBI" id="CHEBI:138538"/>
        <dbReference type="EC" id="2.3.1.179"/>
    </reaction>
</comment>
<evidence type="ECO:0000256" key="7">
    <source>
        <dbReference type="ARBA" id="ARBA00022832"/>
    </source>
</evidence>
<keyword evidence="7" id="KW-0276">Fatty acid metabolism</keyword>
<keyword evidence="5 11" id="KW-0444">Lipid biosynthesis</keyword>
<evidence type="ECO:0000256" key="3">
    <source>
        <dbReference type="ARBA" id="ARBA00012356"/>
    </source>
</evidence>
<dbReference type="GO" id="GO:0004315">
    <property type="term" value="F:3-oxoacyl-[acyl-carrier-protein] synthase activity"/>
    <property type="evidence" value="ECO:0007669"/>
    <property type="project" value="UniProtKB-UniRule"/>
</dbReference>
<evidence type="ECO:0000256" key="6">
    <source>
        <dbReference type="ARBA" id="ARBA00022679"/>
    </source>
</evidence>
<comment type="similarity">
    <text evidence="2 11 13">Belongs to the thiolase-like superfamily. Beta-ketoacyl-ACP synthases family.</text>
</comment>
<dbReference type="InterPro" id="IPR014031">
    <property type="entry name" value="Ketoacyl_synth_C"/>
</dbReference>
<accession>A0A4S2H2Z5</accession>
<dbReference type="Proteomes" id="UP000308054">
    <property type="component" value="Unassembled WGS sequence"/>
</dbReference>
<keyword evidence="16" id="KW-1185">Reference proteome</keyword>
<evidence type="ECO:0000256" key="12">
    <source>
        <dbReference type="PIRSR" id="PIRSR000447-1"/>
    </source>
</evidence>
<dbReference type="NCBIfam" id="TIGR03150">
    <property type="entry name" value="fabF"/>
    <property type="match status" value="1"/>
</dbReference>
<comment type="caution">
    <text evidence="15">The sequence shown here is derived from an EMBL/GenBank/DDBJ whole genome shotgun (WGS) entry which is preliminary data.</text>
</comment>
<dbReference type="AlphaFoldDB" id="A0A4S2H2Z5"/>
<evidence type="ECO:0000256" key="8">
    <source>
        <dbReference type="ARBA" id="ARBA00023098"/>
    </source>
</evidence>
<dbReference type="Pfam" id="PF02801">
    <property type="entry name" value="Ketoacyl-synt_C"/>
    <property type="match status" value="1"/>
</dbReference>
<dbReference type="InterPro" id="IPR016039">
    <property type="entry name" value="Thiolase-like"/>
</dbReference>
<dbReference type="SMART" id="SM00825">
    <property type="entry name" value="PKS_KS"/>
    <property type="match status" value="1"/>
</dbReference>
<dbReference type="InterPro" id="IPR000794">
    <property type="entry name" value="Beta-ketoacyl_synthase"/>
</dbReference>
<dbReference type="InterPro" id="IPR018201">
    <property type="entry name" value="Ketoacyl_synth_AS"/>
</dbReference>
<evidence type="ECO:0000313" key="16">
    <source>
        <dbReference type="Proteomes" id="UP000308054"/>
    </source>
</evidence>
<dbReference type="PROSITE" id="PS00606">
    <property type="entry name" value="KS3_1"/>
    <property type="match status" value="1"/>
</dbReference>
<proteinExistence type="inferred from homology"/>
<dbReference type="SUPFAM" id="SSF53901">
    <property type="entry name" value="Thiolase-like"/>
    <property type="match status" value="2"/>
</dbReference>
<keyword evidence="8" id="KW-0443">Lipid metabolism</keyword>
<evidence type="ECO:0000259" key="14">
    <source>
        <dbReference type="PROSITE" id="PS52004"/>
    </source>
</evidence>
<name>A0A4S2H2Z5_9PROT</name>
<dbReference type="PANTHER" id="PTHR11712">
    <property type="entry name" value="POLYKETIDE SYNTHASE-RELATED"/>
    <property type="match status" value="1"/>
</dbReference>
<dbReference type="EMBL" id="SRXW01000001">
    <property type="protein sequence ID" value="TGY89711.1"/>
    <property type="molecule type" value="Genomic_DNA"/>
</dbReference>
<evidence type="ECO:0000256" key="5">
    <source>
        <dbReference type="ARBA" id="ARBA00022516"/>
    </source>
</evidence>
<protein>
    <recommendedName>
        <fullName evidence="4 11">3-oxoacyl-[acyl-carrier-protein] synthase 2</fullName>
        <ecNumber evidence="3 11">2.3.1.179</ecNumber>
    </recommendedName>
</protein>
<dbReference type="FunFam" id="3.40.47.10:FF:000009">
    <property type="entry name" value="3-oxoacyl-[acyl-carrier-protein] synthase 2"/>
    <property type="match status" value="1"/>
</dbReference>
<reference evidence="15 16" key="1">
    <citation type="journal article" date="2017" name="Int. J. Syst. Evol. Microbiol.">
        <title>Marinicauda algicola sp. nov., isolated from a marine red alga Rhodosorus marinus.</title>
        <authorList>
            <person name="Jeong S.E."/>
            <person name="Jeon S.H."/>
            <person name="Chun B.H."/>
            <person name="Kim D.W."/>
            <person name="Jeon C.O."/>
        </authorList>
    </citation>
    <scope>NUCLEOTIDE SEQUENCE [LARGE SCALE GENOMIC DNA]</scope>
    <source>
        <strain evidence="15 16">JCM 31718</strain>
    </source>
</reference>
<dbReference type="PROSITE" id="PS52004">
    <property type="entry name" value="KS3_2"/>
    <property type="match status" value="1"/>
</dbReference>
<dbReference type="GO" id="GO:0006633">
    <property type="term" value="P:fatty acid biosynthetic process"/>
    <property type="evidence" value="ECO:0007669"/>
    <property type="project" value="UniProtKB-UniRule"/>
</dbReference>
<dbReference type="PANTHER" id="PTHR11712:SF336">
    <property type="entry name" value="3-OXOACYL-[ACYL-CARRIER-PROTEIN] SYNTHASE, MITOCHONDRIAL"/>
    <property type="match status" value="1"/>
</dbReference>
<dbReference type="NCBIfam" id="NF004970">
    <property type="entry name" value="PRK06333.1"/>
    <property type="match status" value="1"/>
</dbReference>
<keyword evidence="10 11" id="KW-0012">Acyltransferase</keyword>
<evidence type="ECO:0000313" key="15">
    <source>
        <dbReference type="EMBL" id="TGY89711.1"/>
    </source>
</evidence>
<keyword evidence="9 11" id="KW-0275">Fatty acid biosynthesis</keyword>
<dbReference type="Pfam" id="PF00109">
    <property type="entry name" value="ketoacyl-synt"/>
    <property type="match status" value="1"/>
</dbReference>
<dbReference type="CDD" id="cd00834">
    <property type="entry name" value="KAS_I_II"/>
    <property type="match status" value="1"/>
</dbReference>
<dbReference type="PIRSF" id="PIRSF000447">
    <property type="entry name" value="KAS_II"/>
    <property type="match status" value="1"/>
</dbReference>
<dbReference type="EC" id="2.3.1.179" evidence="3 11"/>
<organism evidence="15 16">
    <name type="scientific">Marinicauda algicola</name>
    <dbReference type="NCBI Taxonomy" id="2029849"/>
    <lineage>
        <taxon>Bacteria</taxon>
        <taxon>Pseudomonadati</taxon>
        <taxon>Pseudomonadota</taxon>
        <taxon>Alphaproteobacteria</taxon>
        <taxon>Maricaulales</taxon>
        <taxon>Maricaulaceae</taxon>
        <taxon>Marinicauda</taxon>
    </lineage>
</organism>
<evidence type="ECO:0000256" key="13">
    <source>
        <dbReference type="RuleBase" id="RU003694"/>
    </source>
</evidence>
<keyword evidence="6 11" id="KW-0808">Transferase</keyword>
<evidence type="ECO:0000256" key="2">
    <source>
        <dbReference type="ARBA" id="ARBA00008467"/>
    </source>
</evidence>
<dbReference type="RefSeq" id="WP_135994210.1">
    <property type="nucleotide sequence ID" value="NZ_CP071057.1"/>
</dbReference>
<evidence type="ECO:0000256" key="9">
    <source>
        <dbReference type="ARBA" id="ARBA00023160"/>
    </source>
</evidence>
<evidence type="ECO:0000256" key="1">
    <source>
        <dbReference type="ARBA" id="ARBA00005194"/>
    </source>
</evidence>
<evidence type="ECO:0000256" key="4">
    <source>
        <dbReference type="ARBA" id="ARBA00014657"/>
    </source>
</evidence>
<gene>
    <name evidence="15" type="primary">fabF</name>
    <name evidence="15" type="ORF">E5163_00795</name>
</gene>
<feature type="domain" description="Ketosynthase family 3 (KS3)" evidence="14">
    <location>
        <begin position="3"/>
        <end position="427"/>
    </location>
</feature>
<evidence type="ECO:0000256" key="10">
    <source>
        <dbReference type="ARBA" id="ARBA00023315"/>
    </source>
</evidence>
<evidence type="ECO:0000256" key="11">
    <source>
        <dbReference type="PIRNR" id="PIRNR000447"/>
    </source>
</evidence>
<dbReference type="InterPro" id="IPR020841">
    <property type="entry name" value="PKS_Beta-ketoAc_synthase_dom"/>
</dbReference>